<dbReference type="HOGENOM" id="CLU_781191_0_0_1"/>
<evidence type="ECO:0000313" key="2">
    <source>
        <dbReference type="EMBL" id="KIW00516.1"/>
    </source>
</evidence>
<gene>
    <name evidence="2" type="ORF">PV09_08032</name>
</gene>
<accession>A0A0D1XEE1</accession>
<dbReference type="EMBL" id="KN847563">
    <property type="protein sequence ID" value="KIW00516.1"/>
    <property type="molecule type" value="Genomic_DNA"/>
</dbReference>
<feature type="compositionally biased region" description="Polar residues" evidence="1">
    <location>
        <begin position="1"/>
        <end position="12"/>
    </location>
</feature>
<dbReference type="PANTHER" id="PTHR42085">
    <property type="entry name" value="F-BOX DOMAIN-CONTAINING PROTEIN"/>
    <property type="match status" value="1"/>
</dbReference>
<name>A0A0D1XEE1_9PEZI</name>
<keyword evidence="3" id="KW-1185">Reference proteome</keyword>
<reference evidence="2 3" key="1">
    <citation type="submission" date="2015-01" db="EMBL/GenBank/DDBJ databases">
        <title>The Genome Sequence of Ochroconis gallopava CBS43764.</title>
        <authorList>
            <consortium name="The Broad Institute Genomics Platform"/>
            <person name="Cuomo C."/>
            <person name="de Hoog S."/>
            <person name="Gorbushina A."/>
            <person name="Stielow B."/>
            <person name="Teixiera M."/>
            <person name="Abouelleil A."/>
            <person name="Chapman S.B."/>
            <person name="Priest M."/>
            <person name="Young S.K."/>
            <person name="Wortman J."/>
            <person name="Nusbaum C."/>
            <person name="Birren B."/>
        </authorList>
    </citation>
    <scope>NUCLEOTIDE SEQUENCE [LARGE SCALE GENOMIC DNA]</scope>
    <source>
        <strain evidence="2 3">CBS 43764</strain>
    </source>
</reference>
<dbReference type="PANTHER" id="PTHR42085:SF2">
    <property type="entry name" value="F-BOX DOMAIN-CONTAINING PROTEIN"/>
    <property type="match status" value="1"/>
</dbReference>
<dbReference type="Proteomes" id="UP000053259">
    <property type="component" value="Unassembled WGS sequence"/>
</dbReference>
<dbReference type="AlphaFoldDB" id="A0A0D1XEE1"/>
<dbReference type="InterPro" id="IPR038883">
    <property type="entry name" value="AN11006-like"/>
</dbReference>
<organism evidence="2 3">
    <name type="scientific">Verruconis gallopava</name>
    <dbReference type="NCBI Taxonomy" id="253628"/>
    <lineage>
        <taxon>Eukaryota</taxon>
        <taxon>Fungi</taxon>
        <taxon>Dikarya</taxon>
        <taxon>Ascomycota</taxon>
        <taxon>Pezizomycotina</taxon>
        <taxon>Dothideomycetes</taxon>
        <taxon>Pleosporomycetidae</taxon>
        <taxon>Venturiales</taxon>
        <taxon>Sympoventuriaceae</taxon>
        <taxon>Verruconis</taxon>
    </lineage>
</organism>
<protein>
    <recommendedName>
        <fullName evidence="4">F-box domain-containing protein</fullName>
    </recommendedName>
</protein>
<evidence type="ECO:0000313" key="3">
    <source>
        <dbReference type="Proteomes" id="UP000053259"/>
    </source>
</evidence>
<evidence type="ECO:0008006" key="4">
    <source>
        <dbReference type="Google" id="ProtNLM"/>
    </source>
</evidence>
<feature type="region of interest" description="Disordered" evidence="1">
    <location>
        <begin position="1"/>
        <end position="24"/>
    </location>
</feature>
<sequence length="355" mass="41493">MSRNGSTRSFPSRKQRAELSRANFRNYDDTNEKEDYSTSQNMRCQIHTRAGLQRDSTFFPFLSLPPEIRNIIYQLFFYSYCKDLKRNLCFTVRVDNVTVEGRKRSTHTIVSRVSDPDQHFEFNHRVWNLCRKMFQICRQIRLETQPVFASQINPQVLYIFRSVADIRETGRFWPFMPHLHGHFQDYVETSKSSKDDASVKEQIQKWMWVINAFLRAAGRSYISPPECSDWVEAHGYECTSCENGCACTSAKSDLDSCLLETKRRMIEDLDSMCLRWPGASGWILEQAELKHSLGWSVILRLGKVEPNRWCLVIHGDLGRLAWLYKHSQSETRDIVQEEIGRLDAGIADWLRAINL</sequence>
<proteinExistence type="predicted"/>
<dbReference type="InParanoid" id="A0A0D1XEE1"/>
<dbReference type="GeneID" id="27316005"/>
<dbReference type="RefSeq" id="XP_016210385.1">
    <property type="nucleotide sequence ID" value="XM_016361881.1"/>
</dbReference>
<dbReference type="VEuPathDB" id="FungiDB:PV09_08032"/>
<evidence type="ECO:0000256" key="1">
    <source>
        <dbReference type="SAM" id="MobiDB-lite"/>
    </source>
</evidence>